<name>A0A7R9PXM7_9ACAR</name>
<evidence type="ECO:0008006" key="3">
    <source>
        <dbReference type="Google" id="ProtNLM"/>
    </source>
</evidence>
<protein>
    <recommendedName>
        <fullName evidence="3">EB domain-containing protein</fullName>
    </recommendedName>
</protein>
<dbReference type="EMBL" id="CAJPIZ010002398">
    <property type="protein sequence ID" value="CAG2104976.1"/>
    <property type="molecule type" value="Genomic_DNA"/>
</dbReference>
<reference evidence="1" key="1">
    <citation type="submission" date="2020-11" db="EMBL/GenBank/DDBJ databases">
        <authorList>
            <person name="Tran Van P."/>
        </authorList>
    </citation>
    <scope>NUCLEOTIDE SEQUENCE</scope>
</reference>
<keyword evidence="2" id="KW-1185">Reference proteome</keyword>
<evidence type="ECO:0000313" key="2">
    <source>
        <dbReference type="Proteomes" id="UP000759131"/>
    </source>
</evidence>
<evidence type="ECO:0000313" key="1">
    <source>
        <dbReference type="EMBL" id="CAD7624546.1"/>
    </source>
</evidence>
<dbReference type="Proteomes" id="UP000759131">
    <property type="component" value="Unassembled WGS sequence"/>
</dbReference>
<accession>A0A7R9PXM7</accession>
<organism evidence="1">
    <name type="scientific">Medioppia subpectinata</name>
    <dbReference type="NCBI Taxonomy" id="1979941"/>
    <lineage>
        <taxon>Eukaryota</taxon>
        <taxon>Metazoa</taxon>
        <taxon>Ecdysozoa</taxon>
        <taxon>Arthropoda</taxon>
        <taxon>Chelicerata</taxon>
        <taxon>Arachnida</taxon>
        <taxon>Acari</taxon>
        <taxon>Acariformes</taxon>
        <taxon>Sarcoptiformes</taxon>
        <taxon>Oribatida</taxon>
        <taxon>Brachypylina</taxon>
        <taxon>Oppioidea</taxon>
        <taxon>Oppiidae</taxon>
        <taxon>Medioppia</taxon>
    </lineage>
</organism>
<sequence length="61" mass="6769">MVNKTLGEDCLLPAECSQSMHLMCISRVCQCDDGYHKTGNNTCVADAAKTEYSPGIYLFYK</sequence>
<proteinExistence type="predicted"/>
<dbReference type="EMBL" id="OC856973">
    <property type="protein sequence ID" value="CAD7624546.1"/>
    <property type="molecule type" value="Genomic_DNA"/>
</dbReference>
<dbReference type="AlphaFoldDB" id="A0A7R9PXM7"/>
<gene>
    <name evidence="1" type="ORF">OSB1V03_LOCUS4989</name>
</gene>